<gene>
    <name evidence="1" type="ORF">NCTC7307_04039</name>
    <name evidence="2" type="ORF">NCTC8297_04289</name>
</gene>
<dbReference type="AlphaFoldDB" id="A0A2X4TIB6"/>
<dbReference type="Proteomes" id="UP000248731">
    <property type="component" value="Chromosome 1"/>
</dbReference>
<name>A0A2X4TIB6_SALER</name>
<protein>
    <submittedName>
        <fullName evidence="1">Uncharacterized protein</fullName>
    </submittedName>
</protein>
<evidence type="ECO:0000313" key="1">
    <source>
        <dbReference type="EMBL" id="SQI26673.1"/>
    </source>
</evidence>
<reference evidence="3 4" key="1">
    <citation type="submission" date="2018-06" db="EMBL/GenBank/DDBJ databases">
        <authorList>
            <consortium name="Pathogen Informatics"/>
            <person name="Doyle S."/>
        </authorList>
    </citation>
    <scope>NUCLEOTIDE SEQUENCE [LARGE SCALE GENOMIC DNA]</scope>
    <source>
        <strain evidence="1 3">NCTC7307</strain>
        <strain evidence="2 4">NCTC8297</strain>
    </source>
</reference>
<dbReference type="EMBL" id="UGXG01000002">
    <property type="protein sequence ID" value="SUG48967.1"/>
    <property type="molecule type" value="Genomic_DNA"/>
</dbReference>
<dbReference type="Proteomes" id="UP000254741">
    <property type="component" value="Unassembled WGS sequence"/>
</dbReference>
<evidence type="ECO:0000313" key="3">
    <source>
        <dbReference type="Proteomes" id="UP000248731"/>
    </source>
</evidence>
<accession>A0A2X4TIB6</accession>
<organism evidence="1 3">
    <name type="scientific">Salmonella enterica subsp. arizonae</name>
    <dbReference type="NCBI Taxonomy" id="59203"/>
    <lineage>
        <taxon>Bacteria</taxon>
        <taxon>Pseudomonadati</taxon>
        <taxon>Pseudomonadota</taxon>
        <taxon>Gammaproteobacteria</taxon>
        <taxon>Enterobacterales</taxon>
        <taxon>Enterobacteriaceae</taxon>
        <taxon>Salmonella</taxon>
    </lineage>
</organism>
<proteinExistence type="predicted"/>
<evidence type="ECO:0000313" key="2">
    <source>
        <dbReference type="EMBL" id="SUG48967.1"/>
    </source>
</evidence>
<dbReference type="EMBL" id="LS483466">
    <property type="protein sequence ID" value="SQI26673.1"/>
    <property type="molecule type" value="Genomic_DNA"/>
</dbReference>
<sequence length="48" mass="5397">MLMGTAKGCGFRLGKRYMSTAFNFFQDSQDLGFGETFFLHSVPPLVVF</sequence>
<keyword evidence="3" id="KW-1185">Reference proteome</keyword>
<evidence type="ECO:0000313" key="4">
    <source>
        <dbReference type="Proteomes" id="UP000254741"/>
    </source>
</evidence>